<organism evidence="1 2">
    <name type="scientific">Catharanthus roseus</name>
    <name type="common">Madagascar periwinkle</name>
    <name type="synonym">Vinca rosea</name>
    <dbReference type="NCBI Taxonomy" id="4058"/>
    <lineage>
        <taxon>Eukaryota</taxon>
        <taxon>Viridiplantae</taxon>
        <taxon>Streptophyta</taxon>
        <taxon>Embryophyta</taxon>
        <taxon>Tracheophyta</taxon>
        <taxon>Spermatophyta</taxon>
        <taxon>Magnoliopsida</taxon>
        <taxon>eudicotyledons</taxon>
        <taxon>Gunneridae</taxon>
        <taxon>Pentapetalae</taxon>
        <taxon>asterids</taxon>
        <taxon>lamiids</taxon>
        <taxon>Gentianales</taxon>
        <taxon>Apocynaceae</taxon>
        <taxon>Rauvolfioideae</taxon>
        <taxon>Vinceae</taxon>
        <taxon>Catharanthinae</taxon>
        <taxon>Catharanthus</taxon>
    </lineage>
</organism>
<reference evidence="2" key="1">
    <citation type="journal article" date="2023" name="Nat. Plants">
        <title>Single-cell RNA sequencing provides a high-resolution roadmap for understanding the multicellular compartmentation of specialized metabolism.</title>
        <authorList>
            <person name="Sun S."/>
            <person name="Shen X."/>
            <person name="Li Y."/>
            <person name="Li Y."/>
            <person name="Wang S."/>
            <person name="Li R."/>
            <person name="Zhang H."/>
            <person name="Shen G."/>
            <person name="Guo B."/>
            <person name="Wei J."/>
            <person name="Xu J."/>
            <person name="St-Pierre B."/>
            <person name="Chen S."/>
            <person name="Sun C."/>
        </authorList>
    </citation>
    <scope>NUCLEOTIDE SEQUENCE [LARGE SCALE GENOMIC DNA]</scope>
</reference>
<comment type="caution">
    <text evidence="1">The sequence shown here is derived from an EMBL/GenBank/DDBJ whole genome shotgun (WGS) entry which is preliminary data.</text>
</comment>
<accession>A0ACC0B246</accession>
<evidence type="ECO:0000313" key="2">
    <source>
        <dbReference type="Proteomes" id="UP001060085"/>
    </source>
</evidence>
<evidence type="ECO:0000313" key="1">
    <source>
        <dbReference type="EMBL" id="KAI5666715.1"/>
    </source>
</evidence>
<proteinExistence type="predicted"/>
<protein>
    <submittedName>
        <fullName evidence="1">Uncharacterized protein</fullName>
    </submittedName>
</protein>
<sequence length="111" mass="12578">MTVTLHDVELILGVPSYGNVISHYYSREQLIAVIRSDLDISDSSIDINGQDLAGVAESPRSRLSTEQRAACYVLYLLGIKKFRTYNFFLIKNNHIYFLFRATLAFQAAILC</sequence>
<gene>
    <name evidence="1" type="ORF">M9H77_16568</name>
</gene>
<name>A0ACC0B246_CATRO</name>
<dbReference type="Proteomes" id="UP001060085">
    <property type="component" value="Linkage Group LG04"/>
</dbReference>
<dbReference type="EMBL" id="CM044704">
    <property type="protein sequence ID" value="KAI5666715.1"/>
    <property type="molecule type" value="Genomic_DNA"/>
</dbReference>
<keyword evidence="2" id="KW-1185">Reference proteome</keyword>